<evidence type="ECO:0000313" key="2">
    <source>
        <dbReference type="Proteomes" id="UP000318590"/>
    </source>
</evidence>
<accession>A0A547PW43</accession>
<keyword evidence="2" id="KW-1185">Reference proteome</keyword>
<reference evidence="1 2" key="1">
    <citation type="submission" date="2019-06" db="EMBL/GenBank/DDBJ databases">
        <title>Paenimaribius caenipelagi gen. nov., sp. nov., isolated from a tidal flat.</title>
        <authorList>
            <person name="Yoon J.-H."/>
        </authorList>
    </citation>
    <scope>NUCLEOTIDE SEQUENCE [LARGE SCALE GENOMIC DNA]</scope>
    <source>
        <strain evidence="1 2">JBTF-M29</strain>
    </source>
</reference>
<evidence type="ECO:0000313" key="1">
    <source>
        <dbReference type="EMBL" id="TRD18345.1"/>
    </source>
</evidence>
<dbReference type="EMBL" id="VFSV01000020">
    <property type="protein sequence ID" value="TRD18345.1"/>
    <property type="molecule type" value="Genomic_DNA"/>
</dbReference>
<dbReference type="Proteomes" id="UP000318590">
    <property type="component" value="Unassembled WGS sequence"/>
</dbReference>
<dbReference type="InterPro" id="IPR056912">
    <property type="entry name" value="Phage_JBD30_tail_term-like"/>
</dbReference>
<dbReference type="OrthoDB" id="7778796at2"/>
<name>A0A547PW43_9RHOB</name>
<evidence type="ECO:0008006" key="3">
    <source>
        <dbReference type="Google" id="ProtNLM"/>
    </source>
</evidence>
<organism evidence="1 2">
    <name type="scientific">Palleronia caenipelagi</name>
    <dbReference type="NCBI Taxonomy" id="2489174"/>
    <lineage>
        <taxon>Bacteria</taxon>
        <taxon>Pseudomonadati</taxon>
        <taxon>Pseudomonadota</taxon>
        <taxon>Alphaproteobacteria</taxon>
        <taxon>Rhodobacterales</taxon>
        <taxon>Roseobacteraceae</taxon>
        <taxon>Palleronia</taxon>
    </lineage>
</organism>
<comment type="caution">
    <text evidence="1">The sequence shown here is derived from an EMBL/GenBank/DDBJ whole genome shotgun (WGS) entry which is preliminary data.</text>
</comment>
<sequence>MAEGFLDPQEVADRIRARVPALIFVGGAKDLGNATAETLRAPSAWVIVMAETADPPRYEICDLVEQPVTIRFGVVLAVRDIADRTGEAAREALGPVREALHRALTGWQPLGSGRSCLFDRGSLASGIGQDGMMFWQDEFLASFDRRITLEG</sequence>
<dbReference type="AlphaFoldDB" id="A0A547PW43"/>
<dbReference type="RefSeq" id="WP_142835017.1">
    <property type="nucleotide sequence ID" value="NZ_VFSV01000020.1"/>
</dbReference>
<dbReference type="Pfam" id="PF23840">
    <property type="entry name" value="Phage_tail_terminator"/>
    <property type="match status" value="1"/>
</dbReference>
<proteinExistence type="predicted"/>
<protein>
    <recommendedName>
        <fullName evidence="3">DUF3168 domain-containing protein</fullName>
    </recommendedName>
</protein>
<gene>
    <name evidence="1" type="ORF">FEV53_11865</name>
</gene>